<dbReference type="GO" id="GO:0000339">
    <property type="term" value="F:RNA cap binding"/>
    <property type="evidence" value="ECO:0007669"/>
    <property type="project" value="InterPro"/>
</dbReference>
<evidence type="ECO:0000313" key="3">
    <source>
        <dbReference type="Proteomes" id="UP000462212"/>
    </source>
</evidence>
<dbReference type="GO" id="GO:0005846">
    <property type="term" value="C:nuclear cap binding complex"/>
    <property type="evidence" value="ECO:0007669"/>
    <property type="project" value="InterPro"/>
</dbReference>
<dbReference type="PANTHER" id="PTHR12412:SF2">
    <property type="entry name" value="NUCLEAR CAP-BINDING PROTEIN SUBUNIT 1"/>
    <property type="match status" value="1"/>
</dbReference>
<sequence length="264" mass="29073">PIIDRIHAQAIETSLPDPLVASTDAYMTSICYVGSKSLSHVLSSIERCKERLLAVGAQSSEARKQIIDSVMGYWKDQPGVGVNIVDKLLNYTILSPNSVIEWALAKEGTRLSLPYVYEMVSATIGKVTGRVRQVVRAKNAPGQLPEVRQGMEQTVERERKSMKDLFQLMEEALVGWATGSKDQAMQSGDGSTGNEAMIRQWGERWLRVFRRKFAVEEAWYLETEKVGVEEGMVGVEVIDGVGIGHGNGNGAVDGNRSAEVEMIE</sequence>
<dbReference type="InterPro" id="IPR015174">
    <property type="entry name" value="MIF4G-like_typ-2"/>
</dbReference>
<dbReference type="GO" id="GO:0006406">
    <property type="term" value="P:mRNA export from nucleus"/>
    <property type="evidence" value="ECO:0007669"/>
    <property type="project" value="InterPro"/>
</dbReference>
<dbReference type="InterPro" id="IPR016024">
    <property type="entry name" value="ARM-type_fold"/>
</dbReference>
<dbReference type="Pfam" id="PF09090">
    <property type="entry name" value="MIF4G_like_2"/>
    <property type="match status" value="1"/>
</dbReference>
<keyword evidence="3" id="KW-1185">Reference proteome</keyword>
<name>A0A8H8RE90_9HELO</name>
<dbReference type="SUPFAM" id="SSF48371">
    <property type="entry name" value="ARM repeat"/>
    <property type="match status" value="1"/>
</dbReference>
<dbReference type="GO" id="GO:0005634">
    <property type="term" value="C:nucleus"/>
    <property type="evidence" value="ECO:0007669"/>
    <property type="project" value="TreeGrafter"/>
</dbReference>
<comment type="caution">
    <text evidence="2">The sequence shown here is derived from an EMBL/GenBank/DDBJ whole genome shotgun (WGS) entry which is preliminary data.</text>
</comment>
<organism evidence="2 3">
    <name type="scientific">Lachnellula subtilissima</name>
    <dbReference type="NCBI Taxonomy" id="602034"/>
    <lineage>
        <taxon>Eukaryota</taxon>
        <taxon>Fungi</taxon>
        <taxon>Dikarya</taxon>
        <taxon>Ascomycota</taxon>
        <taxon>Pezizomycotina</taxon>
        <taxon>Leotiomycetes</taxon>
        <taxon>Helotiales</taxon>
        <taxon>Lachnaceae</taxon>
        <taxon>Lachnellula</taxon>
    </lineage>
</organism>
<dbReference type="GO" id="GO:0000184">
    <property type="term" value="P:nuclear-transcribed mRNA catabolic process, nonsense-mediated decay"/>
    <property type="evidence" value="ECO:0007669"/>
    <property type="project" value="TreeGrafter"/>
</dbReference>
<dbReference type="Proteomes" id="UP000462212">
    <property type="component" value="Unassembled WGS sequence"/>
</dbReference>
<accession>A0A8H8RE90</accession>
<feature type="non-terminal residue" evidence="2">
    <location>
        <position position="1"/>
    </location>
</feature>
<reference evidence="2 3" key="1">
    <citation type="submission" date="2018-05" db="EMBL/GenBank/DDBJ databases">
        <title>Genome sequencing and assembly of the regulated plant pathogen Lachnellula willkommii and related sister species for the development of diagnostic species identification markers.</title>
        <authorList>
            <person name="Giroux E."/>
            <person name="Bilodeau G."/>
        </authorList>
    </citation>
    <scope>NUCLEOTIDE SEQUENCE [LARGE SCALE GENOMIC DNA]</scope>
    <source>
        <strain evidence="2 3">CBS 197.66</strain>
    </source>
</reference>
<dbReference type="OrthoDB" id="10252707at2759"/>
<evidence type="ECO:0000313" key="2">
    <source>
        <dbReference type="EMBL" id="TVY33692.1"/>
    </source>
</evidence>
<dbReference type="Gene3D" id="1.25.40.180">
    <property type="match status" value="1"/>
</dbReference>
<evidence type="ECO:0000259" key="1">
    <source>
        <dbReference type="Pfam" id="PF09090"/>
    </source>
</evidence>
<dbReference type="GO" id="GO:0003729">
    <property type="term" value="F:mRNA binding"/>
    <property type="evidence" value="ECO:0007669"/>
    <property type="project" value="TreeGrafter"/>
</dbReference>
<protein>
    <submittedName>
        <fullName evidence="2">Nuclear cap-binding protein subunit</fullName>
    </submittedName>
</protein>
<feature type="domain" description="MIF4G-like type 2" evidence="1">
    <location>
        <begin position="2"/>
        <end position="217"/>
    </location>
</feature>
<dbReference type="PANTHER" id="PTHR12412">
    <property type="entry name" value="CAP BINDING PROTEIN"/>
    <property type="match status" value="1"/>
</dbReference>
<dbReference type="InterPro" id="IPR027159">
    <property type="entry name" value="CBP80"/>
</dbReference>
<gene>
    <name evidence="2" type="primary">cbc1_1</name>
    <name evidence="2" type="ORF">LSUB1_G005778</name>
</gene>
<dbReference type="AlphaFoldDB" id="A0A8H8RE90"/>
<dbReference type="EMBL" id="QGMJ01000757">
    <property type="protein sequence ID" value="TVY33692.1"/>
    <property type="molecule type" value="Genomic_DNA"/>
</dbReference>
<proteinExistence type="predicted"/>